<dbReference type="InterPro" id="IPR010730">
    <property type="entry name" value="HET"/>
</dbReference>
<dbReference type="EMBL" id="JBFCZG010000002">
    <property type="protein sequence ID" value="KAL3425317.1"/>
    <property type="molecule type" value="Genomic_DNA"/>
</dbReference>
<evidence type="ECO:0000313" key="3">
    <source>
        <dbReference type="Proteomes" id="UP001629113"/>
    </source>
</evidence>
<protein>
    <submittedName>
        <fullName evidence="2">Heterokaryon incompatibility protein</fullName>
    </submittedName>
</protein>
<feature type="domain" description="Heterokaryon incompatibility" evidence="1">
    <location>
        <begin position="78"/>
        <end position="237"/>
    </location>
</feature>
<evidence type="ECO:0000313" key="2">
    <source>
        <dbReference type="EMBL" id="KAL3425317.1"/>
    </source>
</evidence>
<dbReference type="Proteomes" id="UP001629113">
    <property type="component" value="Unassembled WGS sequence"/>
</dbReference>
<name>A0ABR4PQC1_9HELO</name>
<keyword evidence="3" id="KW-1185">Reference proteome</keyword>
<comment type="caution">
    <text evidence="2">The sequence shown here is derived from an EMBL/GenBank/DDBJ whole genome shotgun (WGS) entry which is preliminary data.</text>
</comment>
<sequence length="696" mass="79169">MDYKPLREQFEEIRVVTLLPATPDGLVHCNIDIVSLTARKTASRSFAFQNRRTPEQNSTSKVSERPEASQYRFEWGDYACLSYVWGDARCTTRIIANGIEIQVTTNLEACLQAMQKRAMFGAGFKVWIDAICINQVDTHERGSQVKKMRDIYSVAWSVVIWLGIDHGDALEAISLLERLSRYSDVADSSDQGQRRYPNTDLRAQLLRDPAFLGRGSWIALREFLSRSYWDRLWIIQEIILSGYKTVLCGAHTIKWDVLSRGLGTIHTSLFLIIDDLLRNDQVVCGESEVKLWNRKNLHRIWKDLGMVEQQFKTSRNSSIYFPQKMEDCTDLQASYKNMPLDIHRLLQISNQSLASDARDKFYGLLAIAEPTFARQINPSYDMNAGEVFNMVAKAHIQRYNSLEILREANPWGGNASASWAPDWNWPGRNRFSFHLIPYSASRTTAADAQFDKGNRTLVCRGLIIDKVDGLGPRRAPSGVPWEFDQDTMIQPQIVPDRTTDIDEARLHLACALTRERSWEVPSNSNTWHMEILNMSADADAAVEQFSKLGPGWEFLGSDIAYYRRWCSWRRAHANLSFCGRRLDEYFRSHIPSGAMPNDYIAAYQAAGKSCQGQRLAITDRGRIGWVADNFTGGLEEQVVRGDLFCVLLGCSTPILMRPHLDGFVVLGESYLQGVMEGEVLKGTEDTEHLIQDLVIY</sequence>
<evidence type="ECO:0000259" key="1">
    <source>
        <dbReference type="Pfam" id="PF06985"/>
    </source>
</evidence>
<dbReference type="PANTHER" id="PTHR24148:SF73">
    <property type="entry name" value="HET DOMAIN PROTEIN (AFU_ORTHOLOGUE AFUA_8G01020)"/>
    <property type="match status" value="1"/>
</dbReference>
<proteinExistence type="predicted"/>
<reference evidence="2 3" key="1">
    <citation type="submission" date="2024-06" db="EMBL/GenBank/DDBJ databases">
        <title>Complete genome of Phlyctema vagabunda strain 19-DSS-EL-015.</title>
        <authorList>
            <person name="Fiorenzani C."/>
        </authorList>
    </citation>
    <scope>NUCLEOTIDE SEQUENCE [LARGE SCALE GENOMIC DNA]</scope>
    <source>
        <strain evidence="2 3">19-DSS-EL-015</strain>
    </source>
</reference>
<organism evidence="2 3">
    <name type="scientific">Phlyctema vagabunda</name>
    <dbReference type="NCBI Taxonomy" id="108571"/>
    <lineage>
        <taxon>Eukaryota</taxon>
        <taxon>Fungi</taxon>
        <taxon>Dikarya</taxon>
        <taxon>Ascomycota</taxon>
        <taxon>Pezizomycotina</taxon>
        <taxon>Leotiomycetes</taxon>
        <taxon>Helotiales</taxon>
        <taxon>Dermateaceae</taxon>
        <taxon>Phlyctema</taxon>
    </lineage>
</organism>
<dbReference type="Pfam" id="PF06985">
    <property type="entry name" value="HET"/>
    <property type="match status" value="1"/>
</dbReference>
<dbReference type="PANTHER" id="PTHR24148">
    <property type="entry name" value="ANKYRIN REPEAT DOMAIN-CONTAINING PROTEIN 39 HOMOLOG-RELATED"/>
    <property type="match status" value="1"/>
</dbReference>
<accession>A0ABR4PQC1</accession>
<dbReference type="InterPro" id="IPR052895">
    <property type="entry name" value="HetReg/Transcr_Mod"/>
</dbReference>
<gene>
    <name evidence="2" type="ORF">PVAG01_02108</name>
</gene>